<proteinExistence type="predicted"/>
<dbReference type="InterPro" id="IPR003029">
    <property type="entry name" value="S1_domain"/>
</dbReference>
<evidence type="ECO:0000259" key="4">
    <source>
        <dbReference type="PROSITE" id="PS50158"/>
    </source>
</evidence>
<feature type="region of interest" description="Disordered" evidence="2">
    <location>
        <begin position="301"/>
        <end position="390"/>
    </location>
</feature>
<dbReference type="VEuPathDB" id="ToxoDB:NCLIV_011420"/>
<keyword evidence="1" id="KW-0479">Metal-binding</keyword>
<keyword evidence="1" id="KW-0862">Zinc</keyword>
<feature type="compositionally biased region" description="Basic residues" evidence="2">
    <location>
        <begin position="332"/>
        <end position="343"/>
    </location>
</feature>
<dbReference type="eggNOG" id="KOG0922">
    <property type="taxonomic scope" value="Eukaryota"/>
</dbReference>
<gene>
    <name evidence="5" type="ORF">NCLIV_011420</name>
</gene>
<dbReference type="Pfam" id="PF00575">
    <property type="entry name" value="S1"/>
    <property type="match status" value="2"/>
</dbReference>
<dbReference type="OMA" id="MAMEYFH"/>
<feature type="compositionally biased region" description="Basic residues" evidence="2">
    <location>
        <begin position="365"/>
        <end position="390"/>
    </location>
</feature>
<name>F0VAI7_NEOCL</name>
<reference evidence="6" key="1">
    <citation type="journal article" date="2012" name="PLoS Pathog.">
        <title>Comparative genomics of the apicomplexan parasites Toxoplasma gondii and Neospora caninum: Coccidia differing in host range and transmission strategy.</title>
        <authorList>
            <person name="Reid A.J."/>
            <person name="Vermont S.J."/>
            <person name="Cotton J.A."/>
            <person name="Harris D."/>
            <person name="Hill-Cawthorne G.A."/>
            <person name="Konen-Waisman S."/>
            <person name="Latham S.M."/>
            <person name="Mourier T."/>
            <person name="Norton R."/>
            <person name="Quail M.A."/>
            <person name="Sanders M."/>
            <person name="Shanmugam D."/>
            <person name="Sohal A."/>
            <person name="Wasmuth J.D."/>
            <person name="Brunk B."/>
            <person name="Grigg M.E."/>
            <person name="Howard J.C."/>
            <person name="Parkinson J."/>
            <person name="Roos D.S."/>
            <person name="Trees A.J."/>
            <person name="Berriman M."/>
            <person name="Pain A."/>
            <person name="Wastling J.M."/>
        </authorList>
    </citation>
    <scope>NUCLEOTIDE SEQUENCE [LARGE SCALE GENOMIC DNA]</scope>
    <source>
        <strain evidence="6">Liverpool</strain>
    </source>
</reference>
<dbReference type="SMART" id="SM00316">
    <property type="entry name" value="S1"/>
    <property type="match status" value="2"/>
</dbReference>
<dbReference type="PANTHER" id="PTHR15838">
    <property type="entry name" value="NUCLEOLAR PROTEIN OF 40 KDA"/>
    <property type="match status" value="1"/>
</dbReference>
<feature type="compositionally biased region" description="Basic and acidic residues" evidence="2">
    <location>
        <begin position="316"/>
        <end position="331"/>
    </location>
</feature>
<dbReference type="InterPro" id="IPR001878">
    <property type="entry name" value="Znf_CCHC"/>
</dbReference>
<feature type="domain" description="S1 motif" evidence="3">
    <location>
        <begin position="147"/>
        <end position="216"/>
    </location>
</feature>
<dbReference type="AlphaFoldDB" id="F0VAI7"/>
<dbReference type="GO" id="GO:0003723">
    <property type="term" value="F:RNA binding"/>
    <property type="evidence" value="ECO:0007669"/>
    <property type="project" value="TreeGrafter"/>
</dbReference>
<dbReference type="GeneID" id="13441705"/>
<dbReference type="InterPro" id="IPR012340">
    <property type="entry name" value="NA-bd_OB-fold"/>
</dbReference>
<dbReference type="Pfam" id="PF13917">
    <property type="entry name" value="zf-CCHC_3"/>
    <property type="match status" value="1"/>
</dbReference>
<evidence type="ECO:0000313" key="6">
    <source>
        <dbReference type="Proteomes" id="UP000007494"/>
    </source>
</evidence>
<evidence type="ECO:0000313" key="5">
    <source>
        <dbReference type="EMBL" id="CBZ50676.1"/>
    </source>
</evidence>
<dbReference type="GO" id="GO:0008270">
    <property type="term" value="F:zinc ion binding"/>
    <property type="evidence" value="ECO:0007669"/>
    <property type="project" value="UniProtKB-KW"/>
</dbReference>
<dbReference type="PROSITE" id="PS50126">
    <property type="entry name" value="S1"/>
    <property type="match status" value="2"/>
</dbReference>
<evidence type="ECO:0000256" key="1">
    <source>
        <dbReference type="PROSITE-ProRule" id="PRU00047"/>
    </source>
</evidence>
<dbReference type="OrthoDB" id="1918363at2759"/>
<dbReference type="PANTHER" id="PTHR15838:SF1">
    <property type="entry name" value="ZINC FINGER CCHC DOMAIN-CONTAINING PROTEIN 17"/>
    <property type="match status" value="1"/>
</dbReference>
<protein>
    <submittedName>
        <fullName evidence="5">Putative S1 RNA-binding domain containing protein</fullName>
    </submittedName>
</protein>
<keyword evidence="1" id="KW-0863">Zinc-finger</keyword>
<feature type="compositionally biased region" description="Low complexity" evidence="2">
    <location>
        <begin position="344"/>
        <end position="353"/>
    </location>
</feature>
<organism evidence="5 6">
    <name type="scientific">Neospora caninum (strain Liverpool)</name>
    <dbReference type="NCBI Taxonomy" id="572307"/>
    <lineage>
        <taxon>Eukaryota</taxon>
        <taxon>Sar</taxon>
        <taxon>Alveolata</taxon>
        <taxon>Apicomplexa</taxon>
        <taxon>Conoidasida</taxon>
        <taxon>Coccidia</taxon>
        <taxon>Eucoccidiorida</taxon>
        <taxon>Eimeriorina</taxon>
        <taxon>Sarcocystidae</taxon>
        <taxon>Neospora</taxon>
    </lineage>
</organism>
<dbReference type="Proteomes" id="UP000007494">
    <property type="component" value="Chromosome IV"/>
</dbReference>
<sequence>MKCSTTNLGRLSILAMIENPRLQRKDKMESHSRQTFIRVLSKGFSLTAPLLKGGLDCGPHVVWQQVPNLDKEGLLHISRISDQRVENVEDVLAVGQEIWVKVLSQEDGKLRLCMKSVNQHDGTERESLRQTFSHRGEGGGIKTPELDSIHQGTVRRIQDFGAFVSIDGFDRDGLLHISCISSQKLDRVDDVLAVGDKVWVKVTKVEAGGKYGLDMRGISQKDGADNDPNNLSRSRGTRAKTQKQERITIDAIYNIACQRCGGKGHMAHECYNTGGNKYEMLEDDEPQRPGQSTVAQPAFATDANAVPISPTAAAKISKEWKKTHKEGEKKDRGKKKKHKKRKASSSSSDTYSSDSDDSKSSRDSNHKKKSRKRKRNDKSSKHRKKAARNH</sequence>
<dbReference type="EMBL" id="FR823384">
    <property type="protein sequence ID" value="CBZ50676.1"/>
    <property type="molecule type" value="Genomic_DNA"/>
</dbReference>
<accession>F0VAI7</accession>
<feature type="domain" description="CCHC-type" evidence="4">
    <location>
        <begin position="257"/>
        <end position="270"/>
    </location>
</feature>
<dbReference type="PROSITE" id="PS50158">
    <property type="entry name" value="ZF_CCHC"/>
    <property type="match status" value="1"/>
</dbReference>
<evidence type="ECO:0000259" key="3">
    <source>
        <dbReference type="PROSITE" id="PS50126"/>
    </source>
</evidence>
<dbReference type="RefSeq" id="XP_003880709.1">
    <property type="nucleotide sequence ID" value="XM_003880660.1"/>
</dbReference>
<dbReference type="GO" id="GO:0043489">
    <property type="term" value="P:RNA stabilization"/>
    <property type="evidence" value="ECO:0007669"/>
    <property type="project" value="TreeGrafter"/>
</dbReference>
<keyword evidence="6" id="KW-1185">Reference proteome</keyword>
<dbReference type="SUPFAM" id="SSF50249">
    <property type="entry name" value="Nucleic acid-binding proteins"/>
    <property type="match status" value="2"/>
</dbReference>
<evidence type="ECO:0000256" key="2">
    <source>
        <dbReference type="SAM" id="MobiDB-lite"/>
    </source>
</evidence>
<feature type="region of interest" description="Disordered" evidence="2">
    <location>
        <begin position="214"/>
        <end position="243"/>
    </location>
</feature>
<dbReference type="Gene3D" id="2.40.50.140">
    <property type="entry name" value="Nucleic acid-binding proteins"/>
    <property type="match status" value="2"/>
</dbReference>
<dbReference type="InParanoid" id="F0VAI7"/>
<feature type="domain" description="S1 motif" evidence="3">
    <location>
        <begin position="72"/>
        <end position="115"/>
    </location>
</feature>